<accession>A0A6G9AV75</accession>
<evidence type="ECO:0000259" key="2">
    <source>
        <dbReference type="Pfam" id="PF02698"/>
    </source>
</evidence>
<dbReference type="InterPro" id="IPR003848">
    <property type="entry name" value="DUF218"/>
</dbReference>
<feature type="transmembrane region" description="Helical" evidence="1">
    <location>
        <begin position="12"/>
        <end position="29"/>
    </location>
</feature>
<dbReference type="InterPro" id="IPR051599">
    <property type="entry name" value="Cell_Envelope_Assoc"/>
</dbReference>
<feature type="transmembrane region" description="Helical" evidence="1">
    <location>
        <begin position="38"/>
        <end position="55"/>
    </location>
</feature>
<feature type="domain" description="DUF218" evidence="2">
    <location>
        <begin position="77"/>
        <end position="249"/>
    </location>
</feature>
<dbReference type="PANTHER" id="PTHR30336">
    <property type="entry name" value="INNER MEMBRANE PROTEIN, PROBABLE PERMEASE"/>
    <property type="match status" value="1"/>
</dbReference>
<dbReference type="KEGG" id="spib:G8759_28965"/>
<dbReference type="AlphaFoldDB" id="A0A6G9AV75"/>
<evidence type="ECO:0000313" key="3">
    <source>
        <dbReference type="EMBL" id="QIP16387.1"/>
    </source>
</evidence>
<name>A0A6G9AV75_9BACT</name>
<dbReference type="Proteomes" id="UP000501802">
    <property type="component" value="Chromosome"/>
</dbReference>
<evidence type="ECO:0000256" key="1">
    <source>
        <dbReference type="SAM" id="Phobius"/>
    </source>
</evidence>
<protein>
    <submittedName>
        <fullName evidence="3">YdcF family protein</fullName>
    </submittedName>
</protein>
<keyword evidence="1" id="KW-0472">Membrane</keyword>
<dbReference type="Gene3D" id="3.40.50.620">
    <property type="entry name" value="HUPs"/>
    <property type="match status" value="1"/>
</dbReference>
<gene>
    <name evidence="3" type="ORF">G8759_28965</name>
</gene>
<dbReference type="InterPro" id="IPR014729">
    <property type="entry name" value="Rossmann-like_a/b/a_fold"/>
</dbReference>
<dbReference type="GO" id="GO:0043164">
    <property type="term" value="P:Gram-negative-bacterium-type cell wall biogenesis"/>
    <property type="evidence" value="ECO:0007669"/>
    <property type="project" value="TreeGrafter"/>
</dbReference>
<dbReference type="PANTHER" id="PTHR30336:SF4">
    <property type="entry name" value="ENVELOPE BIOGENESIS FACTOR ELYC"/>
    <property type="match status" value="1"/>
</dbReference>
<reference evidence="3 4" key="1">
    <citation type="submission" date="2020-03" db="EMBL/GenBank/DDBJ databases">
        <authorList>
            <person name="Kim M.K."/>
        </authorList>
    </citation>
    <scope>NUCLEOTIDE SEQUENCE [LARGE SCALE GENOMIC DNA]</scope>
    <source>
        <strain evidence="3 4">BT328</strain>
    </source>
</reference>
<dbReference type="CDD" id="cd06259">
    <property type="entry name" value="YdcF-like"/>
    <property type="match status" value="1"/>
</dbReference>
<proteinExistence type="predicted"/>
<keyword evidence="1" id="KW-1133">Transmembrane helix</keyword>
<evidence type="ECO:0000313" key="4">
    <source>
        <dbReference type="Proteomes" id="UP000501802"/>
    </source>
</evidence>
<dbReference type="EMBL" id="CP050063">
    <property type="protein sequence ID" value="QIP16387.1"/>
    <property type="molecule type" value="Genomic_DNA"/>
</dbReference>
<dbReference type="Pfam" id="PF02698">
    <property type="entry name" value="DUF218"/>
    <property type="match status" value="1"/>
</dbReference>
<dbReference type="RefSeq" id="WP_167216250.1">
    <property type="nucleotide sequence ID" value="NZ_CP050063.1"/>
</dbReference>
<keyword evidence="1" id="KW-0812">Transmembrane</keyword>
<sequence>MFYFFSKTLYYLLTPAGWLLAALVLALVTKKPVVRRRMIVVTLVVFYCFGNAFLINELELCWEYSPATVPLDSTQKVAVVLTGGIINVSKETPDHRFLLSHEADRLGQALYLYKKGAVQKILISGGSGDLPFQVKSVSNEGQLSAQFLVLAGVRSADIVLENKSRNTHENALFSAKILRERFPKSQYVLITSAFHMRRAVGCFRKEGIPVLPFPGAFMSGRRSFMPSEWLFPNEDAFSDSYFLVKELVGYSMYWVVGYI</sequence>
<keyword evidence="4" id="KW-1185">Reference proteome</keyword>
<organism evidence="3 4">
    <name type="scientific">Spirosoma aureum</name>
    <dbReference type="NCBI Taxonomy" id="2692134"/>
    <lineage>
        <taxon>Bacteria</taxon>
        <taxon>Pseudomonadati</taxon>
        <taxon>Bacteroidota</taxon>
        <taxon>Cytophagia</taxon>
        <taxon>Cytophagales</taxon>
        <taxon>Cytophagaceae</taxon>
        <taxon>Spirosoma</taxon>
    </lineage>
</organism>
<dbReference type="GO" id="GO:0000270">
    <property type="term" value="P:peptidoglycan metabolic process"/>
    <property type="evidence" value="ECO:0007669"/>
    <property type="project" value="TreeGrafter"/>
</dbReference>
<dbReference type="GO" id="GO:0005886">
    <property type="term" value="C:plasma membrane"/>
    <property type="evidence" value="ECO:0007669"/>
    <property type="project" value="TreeGrafter"/>
</dbReference>